<name>A0A437S5X9_9FIRM</name>
<dbReference type="InterPro" id="IPR038765">
    <property type="entry name" value="Papain-like_cys_pep_sf"/>
</dbReference>
<dbReference type="RefSeq" id="WP_127724787.1">
    <property type="nucleotide sequence ID" value="NZ_RLIH01000010.1"/>
</dbReference>
<gene>
    <name evidence="2" type="ORF">EF514_07355</name>
</gene>
<sequence>MNENLKYLEIELPEDIGRLKACGDFERAIRVIDRRLKKELPTALKKRLELEKEILEIIPKSYIYDYDEALELLQNSFKDFKKEELDELWELDSTDWYYINGKVHFKDDIVANLVKTVPQLAKRVIDKRNLVDKEGNFSLLNETITKMKKRGKLGYKIRIKAFLKINEDAEKVGEKIRVHLPIPIEGAQIKNVKLLDTSHTPKVIGDPTYPARTVYFEEDYRSKEEFYVEYEYENIMEYVNPDYSNTLGAQPTFYTEELSPHIVFTPYIKYLTVEVIGDETNPLKKARKIYDFITKKIMYSFVRPYYAITNIPMYGATSLKGDCGIQALLFITMCRFAGIPARWQAGLYSNPLSIGNHDWAQFYIAPFGWLYADCSFGGAAFREGDMDRWNFYFGNLEPFRMVSILDFQHELNPQLKYLRKDPYDNQSGEAEYESGPLKSEDLITEQRVIEIEEII</sequence>
<dbReference type="EMBL" id="RLIH01000010">
    <property type="protein sequence ID" value="RVU54404.1"/>
    <property type="molecule type" value="Genomic_DNA"/>
</dbReference>
<dbReference type="SMART" id="SM00460">
    <property type="entry name" value="TGc"/>
    <property type="match status" value="1"/>
</dbReference>
<keyword evidence="3" id="KW-1185">Reference proteome</keyword>
<proteinExistence type="predicted"/>
<evidence type="ECO:0000259" key="1">
    <source>
        <dbReference type="SMART" id="SM00460"/>
    </source>
</evidence>
<accession>A0A437S5X9</accession>
<dbReference type="Proteomes" id="UP000288812">
    <property type="component" value="Unassembled WGS sequence"/>
</dbReference>
<comment type="caution">
    <text evidence="2">The sequence shown here is derived from an EMBL/GenBank/DDBJ whole genome shotgun (WGS) entry which is preliminary data.</text>
</comment>
<dbReference type="Pfam" id="PF01841">
    <property type="entry name" value="Transglut_core"/>
    <property type="match status" value="1"/>
</dbReference>
<dbReference type="AlphaFoldDB" id="A0A437S5X9"/>
<protein>
    <submittedName>
        <fullName evidence="2">Transglutaminase domain-containing protein</fullName>
    </submittedName>
</protein>
<feature type="domain" description="Transglutaminase-like" evidence="1">
    <location>
        <begin position="315"/>
        <end position="376"/>
    </location>
</feature>
<dbReference type="PANTHER" id="PTHR38339:SF1">
    <property type="entry name" value="TRANSGLUTAMINASE-LIKE DOMAIN-CONTAINING PROTEIN"/>
    <property type="match status" value="1"/>
</dbReference>
<evidence type="ECO:0000313" key="3">
    <source>
        <dbReference type="Proteomes" id="UP000288812"/>
    </source>
</evidence>
<evidence type="ECO:0000313" key="2">
    <source>
        <dbReference type="EMBL" id="RVU54404.1"/>
    </source>
</evidence>
<dbReference type="SUPFAM" id="SSF54001">
    <property type="entry name" value="Cysteine proteinases"/>
    <property type="match status" value="1"/>
</dbReference>
<dbReference type="OrthoDB" id="9804872at2"/>
<reference evidence="2 3" key="1">
    <citation type="submission" date="2018-11" db="EMBL/GenBank/DDBJ databases">
        <title>Genome sequencing and assembly of Anaerosphaera sp. nov., GS7-6-2.</title>
        <authorList>
            <person name="Rettenmaier R."/>
            <person name="Liebl W."/>
            <person name="Zverlov V."/>
        </authorList>
    </citation>
    <scope>NUCLEOTIDE SEQUENCE [LARGE SCALE GENOMIC DNA]</scope>
    <source>
        <strain evidence="2 3">GS7-6-2</strain>
    </source>
</reference>
<dbReference type="InterPro" id="IPR002931">
    <property type="entry name" value="Transglutaminase-like"/>
</dbReference>
<dbReference type="Gene3D" id="3.10.620.30">
    <property type="match status" value="1"/>
</dbReference>
<organism evidence="2 3">
    <name type="scientific">Anaerosphaera multitolerans</name>
    <dbReference type="NCBI Taxonomy" id="2487351"/>
    <lineage>
        <taxon>Bacteria</taxon>
        <taxon>Bacillati</taxon>
        <taxon>Bacillota</taxon>
        <taxon>Tissierellia</taxon>
        <taxon>Tissierellales</taxon>
        <taxon>Peptoniphilaceae</taxon>
        <taxon>Anaerosphaera</taxon>
    </lineage>
</organism>
<dbReference type="PANTHER" id="PTHR38339">
    <property type="entry name" value="TRANSGLUTAMINASE DOMAIN PROTEIN"/>
    <property type="match status" value="1"/>
</dbReference>